<name>A0ABN1IBH8_9GAMM</name>
<protein>
    <recommendedName>
        <fullName evidence="2">Rap1a immunity protein domain-containing protein</fullName>
    </recommendedName>
</protein>
<gene>
    <name evidence="3" type="ORF">GCM10009105_01520</name>
</gene>
<accession>A0ABN1IBH8</accession>
<evidence type="ECO:0000259" key="2">
    <source>
        <dbReference type="Pfam" id="PF18602"/>
    </source>
</evidence>
<evidence type="ECO:0000313" key="4">
    <source>
        <dbReference type="Proteomes" id="UP001501523"/>
    </source>
</evidence>
<feature type="domain" description="Rap1a immunity protein" evidence="2">
    <location>
        <begin position="36"/>
        <end position="117"/>
    </location>
</feature>
<keyword evidence="4" id="KW-1185">Reference proteome</keyword>
<sequence>MEKPLLLLSGALLTACAAAHASSSYVSAYDLHSQWQAEQRLASSTASTADGIDANRYTAYVSGVVDALDGASICIPDGVKLGQLVAMVGKYLDDHPDQWNQAASTQVLLSLWPRFPCAKKH</sequence>
<proteinExistence type="predicted"/>
<dbReference type="InterPro" id="IPR041238">
    <property type="entry name" value="Rap1a"/>
</dbReference>
<dbReference type="PROSITE" id="PS51257">
    <property type="entry name" value="PROKAR_LIPOPROTEIN"/>
    <property type="match status" value="1"/>
</dbReference>
<dbReference type="Proteomes" id="UP001501523">
    <property type="component" value="Unassembled WGS sequence"/>
</dbReference>
<dbReference type="Pfam" id="PF18602">
    <property type="entry name" value="Rap1a"/>
    <property type="match status" value="1"/>
</dbReference>
<reference evidence="3 4" key="1">
    <citation type="journal article" date="2019" name="Int. J. Syst. Evol. Microbiol.">
        <title>The Global Catalogue of Microorganisms (GCM) 10K type strain sequencing project: providing services to taxonomists for standard genome sequencing and annotation.</title>
        <authorList>
            <consortium name="The Broad Institute Genomics Platform"/>
            <consortium name="The Broad Institute Genome Sequencing Center for Infectious Disease"/>
            <person name="Wu L."/>
            <person name="Ma J."/>
        </authorList>
    </citation>
    <scope>NUCLEOTIDE SEQUENCE [LARGE SCALE GENOMIC DNA]</scope>
    <source>
        <strain evidence="3 4">JCM 15421</strain>
    </source>
</reference>
<keyword evidence="1" id="KW-0732">Signal</keyword>
<feature type="signal peptide" evidence="1">
    <location>
        <begin position="1"/>
        <end position="21"/>
    </location>
</feature>
<evidence type="ECO:0000313" key="3">
    <source>
        <dbReference type="EMBL" id="GAA0704587.1"/>
    </source>
</evidence>
<comment type="caution">
    <text evidence="3">The sequence shown here is derived from an EMBL/GenBank/DDBJ whole genome shotgun (WGS) entry which is preliminary data.</text>
</comment>
<organism evidence="3 4">
    <name type="scientific">Dokdonella soli</name>
    <dbReference type="NCBI Taxonomy" id="529810"/>
    <lineage>
        <taxon>Bacteria</taxon>
        <taxon>Pseudomonadati</taxon>
        <taxon>Pseudomonadota</taxon>
        <taxon>Gammaproteobacteria</taxon>
        <taxon>Lysobacterales</taxon>
        <taxon>Rhodanobacteraceae</taxon>
        <taxon>Dokdonella</taxon>
    </lineage>
</organism>
<dbReference type="Gene3D" id="1.10.890.40">
    <property type="match status" value="1"/>
</dbReference>
<dbReference type="EMBL" id="BAAAEU010000001">
    <property type="protein sequence ID" value="GAA0704587.1"/>
    <property type="molecule type" value="Genomic_DNA"/>
</dbReference>
<feature type="chain" id="PRO_5046689013" description="Rap1a immunity protein domain-containing protein" evidence="1">
    <location>
        <begin position="22"/>
        <end position="121"/>
    </location>
</feature>
<dbReference type="RefSeq" id="WP_343786137.1">
    <property type="nucleotide sequence ID" value="NZ_BAAAEU010000001.1"/>
</dbReference>
<evidence type="ECO:0000256" key="1">
    <source>
        <dbReference type="SAM" id="SignalP"/>
    </source>
</evidence>